<name>A0A8I2YEQ7_9AGAM</name>
<evidence type="ECO:0000313" key="3">
    <source>
        <dbReference type="Proteomes" id="UP000683000"/>
    </source>
</evidence>
<proteinExistence type="predicted"/>
<gene>
    <name evidence="2" type="ORF">JVT61DRAFT_11250</name>
</gene>
<dbReference type="Proteomes" id="UP000683000">
    <property type="component" value="Unassembled WGS sequence"/>
</dbReference>
<evidence type="ECO:0000256" key="1">
    <source>
        <dbReference type="SAM" id="MobiDB-lite"/>
    </source>
</evidence>
<organism evidence="2 3">
    <name type="scientific">Boletus reticuloceps</name>
    <dbReference type="NCBI Taxonomy" id="495285"/>
    <lineage>
        <taxon>Eukaryota</taxon>
        <taxon>Fungi</taxon>
        <taxon>Dikarya</taxon>
        <taxon>Basidiomycota</taxon>
        <taxon>Agaricomycotina</taxon>
        <taxon>Agaricomycetes</taxon>
        <taxon>Agaricomycetidae</taxon>
        <taxon>Boletales</taxon>
        <taxon>Boletineae</taxon>
        <taxon>Boletaceae</taxon>
        <taxon>Boletoideae</taxon>
        <taxon>Boletus</taxon>
    </lineage>
</organism>
<dbReference type="EMBL" id="JAGFBS010000047">
    <property type="protein sequence ID" value="KAG6370624.1"/>
    <property type="molecule type" value="Genomic_DNA"/>
</dbReference>
<protein>
    <submittedName>
        <fullName evidence="2">Uncharacterized protein</fullName>
    </submittedName>
</protein>
<keyword evidence="3" id="KW-1185">Reference proteome</keyword>
<feature type="region of interest" description="Disordered" evidence="1">
    <location>
        <begin position="129"/>
        <end position="154"/>
    </location>
</feature>
<comment type="caution">
    <text evidence="2">The sequence shown here is derived from an EMBL/GenBank/DDBJ whole genome shotgun (WGS) entry which is preliminary data.</text>
</comment>
<evidence type="ECO:0000313" key="2">
    <source>
        <dbReference type="EMBL" id="KAG6370624.1"/>
    </source>
</evidence>
<sequence>MTSLHPVLSALESSQLHATDFFVTLLTHPAYQNHSMVNDLVTNAETIIKTFMQHPVIHSKIIDQCFHIVEETYLREIRNLAAGDSGSHFGAANATVQQLEEFCIDGMAHTMETRAPRLWNMLESLLQEKQQRQGLGESRSMENIDQDDEDQPSDTADFVWNEINEIDLEGVIEQITASGSNRPSSAEERRSKRRSAMRAMVSHHE</sequence>
<dbReference type="AlphaFoldDB" id="A0A8I2YEQ7"/>
<feature type="region of interest" description="Disordered" evidence="1">
    <location>
        <begin position="174"/>
        <end position="205"/>
    </location>
</feature>
<reference evidence="2" key="1">
    <citation type="submission" date="2021-03" db="EMBL/GenBank/DDBJ databases">
        <title>Evolutionary innovations through gain and loss of genes in the ectomycorrhizal Boletales.</title>
        <authorList>
            <person name="Wu G."/>
            <person name="Miyauchi S."/>
            <person name="Morin E."/>
            <person name="Yang Z.-L."/>
            <person name="Xu J."/>
            <person name="Martin F.M."/>
        </authorList>
    </citation>
    <scope>NUCLEOTIDE SEQUENCE</scope>
    <source>
        <strain evidence="2">BR01</strain>
    </source>
</reference>
<dbReference type="OrthoDB" id="2636032at2759"/>
<accession>A0A8I2YEQ7</accession>